<dbReference type="GO" id="GO:0046872">
    <property type="term" value="F:metal ion binding"/>
    <property type="evidence" value="ECO:0007669"/>
    <property type="project" value="UniProtKB-KW"/>
</dbReference>
<dbReference type="AlphaFoldDB" id="A0A0M0GQG2"/>
<comment type="cofactor">
    <cofactor evidence="1">
        <name>Co(2+)</name>
        <dbReference type="ChEBI" id="CHEBI:48828"/>
    </cofactor>
</comment>
<accession>A0A0M0GQG2</accession>
<protein>
    <submittedName>
        <fullName evidence="10">Peptidase M29</fullName>
    </submittedName>
</protein>
<evidence type="ECO:0000256" key="8">
    <source>
        <dbReference type="ARBA" id="ARBA00022801"/>
    </source>
</evidence>
<keyword evidence="9" id="KW-0482">Metalloprotease</keyword>
<dbReference type="GO" id="GO:0006508">
    <property type="term" value="P:proteolysis"/>
    <property type="evidence" value="ECO:0007669"/>
    <property type="project" value="UniProtKB-KW"/>
</dbReference>
<dbReference type="PANTHER" id="PTHR34448:SF3">
    <property type="entry name" value="AMINOPEPTIDASE AMPS"/>
    <property type="match status" value="1"/>
</dbReference>
<evidence type="ECO:0000256" key="2">
    <source>
        <dbReference type="ARBA" id="ARBA00001946"/>
    </source>
</evidence>
<evidence type="ECO:0000256" key="5">
    <source>
        <dbReference type="ARBA" id="ARBA00022438"/>
    </source>
</evidence>
<keyword evidence="5" id="KW-0031">Aminopeptidase</keyword>
<keyword evidence="8" id="KW-0378">Hydrolase</keyword>
<comment type="cofactor">
    <cofactor evidence="3">
        <name>Zn(2+)</name>
        <dbReference type="ChEBI" id="CHEBI:29105"/>
    </cofactor>
</comment>
<dbReference type="RefSeq" id="WP_053426942.1">
    <property type="nucleotide sequence ID" value="NZ_JAMQJB010000003.1"/>
</dbReference>
<dbReference type="GO" id="GO:0004177">
    <property type="term" value="F:aminopeptidase activity"/>
    <property type="evidence" value="ECO:0007669"/>
    <property type="project" value="UniProtKB-KW"/>
</dbReference>
<evidence type="ECO:0000313" key="11">
    <source>
        <dbReference type="Proteomes" id="UP000037405"/>
    </source>
</evidence>
<evidence type="ECO:0000256" key="4">
    <source>
        <dbReference type="ARBA" id="ARBA00008236"/>
    </source>
</evidence>
<keyword evidence="7" id="KW-0479">Metal-binding</keyword>
<dbReference type="PATRIC" id="fig|189381.12.peg.1007"/>
<evidence type="ECO:0000256" key="9">
    <source>
        <dbReference type="ARBA" id="ARBA00023049"/>
    </source>
</evidence>
<dbReference type="Pfam" id="PF02073">
    <property type="entry name" value="Peptidase_M29"/>
    <property type="match status" value="1"/>
</dbReference>
<dbReference type="GO" id="GO:0008237">
    <property type="term" value="F:metallopeptidase activity"/>
    <property type="evidence" value="ECO:0007669"/>
    <property type="project" value="UniProtKB-KW"/>
</dbReference>
<dbReference type="InterPro" id="IPR000787">
    <property type="entry name" value="Peptidase_M29"/>
</dbReference>
<reference evidence="11" key="1">
    <citation type="submission" date="2015-07" db="EMBL/GenBank/DDBJ databases">
        <title>Fjat-14235 jcm11544.</title>
        <authorList>
            <person name="Liu B."/>
            <person name="Wang J."/>
            <person name="Zhu Y."/>
            <person name="Liu G."/>
            <person name="Chen Q."/>
            <person name="Chen Z."/>
            <person name="Lan J."/>
            <person name="Che J."/>
            <person name="Ge C."/>
            <person name="Shi H."/>
            <person name="Pan Z."/>
            <person name="Liu X."/>
        </authorList>
    </citation>
    <scope>NUCLEOTIDE SEQUENCE [LARGE SCALE GENOMIC DNA]</scope>
    <source>
        <strain evidence="11">JCM 11544</strain>
    </source>
</reference>
<name>A0A0M0GQG2_9BACI</name>
<dbReference type="PANTHER" id="PTHR34448">
    <property type="entry name" value="AMINOPEPTIDASE"/>
    <property type="match status" value="1"/>
</dbReference>
<evidence type="ECO:0000256" key="3">
    <source>
        <dbReference type="ARBA" id="ARBA00001947"/>
    </source>
</evidence>
<dbReference type="Gene3D" id="3.40.1830.10">
    <property type="entry name" value="Thermophilic metalloprotease (M29)"/>
    <property type="match status" value="1"/>
</dbReference>
<dbReference type="Proteomes" id="UP000037405">
    <property type="component" value="Unassembled WGS sequence"/>
</dbReference>
<dbReference type="InterPro" id="IPR035097">
    <property type="entry name" value="M29_N-terminal"/>
</dbReference>
<gene>
    <name evidence="10" type="ORF">AF331_04445</name>
</gene>
<evidence type="ECO:0000256" key="1">
    <source>
        <dbReference type="ARBA" id="ARBA00001941"/>
    </source>
</evidence>
<sequence length="411" mass="45155">MNQEFQQKLENYAELLIKVGLNLQKGQHLSIQAPLSTAPFVKIVARKAFEAGAAIVLPEFYDEEFKKIRIEHSSEEYLGVYPDWKAKGMIEFAEQNGALLNLIAPNPSILKNSDPAKVAALNKAAAIATKDFSAYIGGGKINWLIAAHPSDEWAESVFPGLDKEDALDELWKNIFYTTRADQDDTVGLWKEHIASLNTHADRLNSQDLRLLHYKGPGTDLTIELHPETQWLSAEFTSDTGTKFVPNLPTEEVFTIPVKDGVNGIVSSTKPLNYGGTIIKDFSLTFKDGKVVDFSAEEGYETLKNLLDLDDGARHLGEVALVPHDSPISNTNIIFNNTLFDENASCHLALGRALQVCVKDGNGRSEDELADIGFNQSGTHVDFMIGSSELSIVGTTADGTQVSIFEKGDWAK</sequence>
<evidence type="ECO:0000256" key="7">
    <source>
        <dbReference type="ARBA" id="ARBA00022723"/>
    </source>
</evidence>
<dbReference type="InterPro" id="IPR052170">
    <property type="entry name" value="M29_Exopeptidase"/>
</dbReference>
<organism evidence="10 11">
    <name type="scientific">Rossellomorea marisflavi</name>
    <dbReference type="NCBI Taxonomy" id="189381"/>
    <lineage>
        <taxon>Bacteria</taxon>
        <taxon>Bacillati</taxon>
        <taxon>Bacillota</taxon>
        <taxon>Bacilli</taxon>
        <taxon>Bacillales</taxon>
        <taxon>Bacillaceae</taxon>
        <taxon>Rossellomorea</taxon>
    </lineage>
</organism>
<dbReference type="PRINTS" id="PR00919">
    <property type="entry name" value="THERMOPTASE"/>
</dbReference>
<evidence type="ECO:0000256" key="6">
    <source>
        <dbReference type="ARBA" id="ARBA00022670"/>
    </source>
</evidence>
<keyword evidence="11" id="KW-1185">Reference proteome</keyword>
<comment type="cofactor">
    <cofactor evidence="2">
        <name>Mg(2+)</name>
        <dbReference type="ChEBI" id="CHEBI:18420"/>
    </cofactor>
</comment>
<proteinExistence type="inferred from homology"/>
<keyword evidence="6" id="KW-0645">Protease</keyword>
<dbReference type="SUPFAM" id="SSF144052">
    <property type="entry name" value="Thermophilic metalloprotease-like"/>
    <property type="match status" value="1"/>
</dbReference>
<dbReference type="STRING" id="189381.GCA_900166615_03403"/>
<dbReference type="EMBL" id="LGUE01000001">
    <property type="protein sequence ID" value="KON91752.1"/>
    <property type="molecule type" value="Genomic_DNA"/>
</dbReference>
<comment type="similarity">
    <text evidence="4">Belongs to the peptidase M29 family.</text>
</comment>
<dbReference type="OrthoDB" id="9803993at2"/>
<comment type="caution">
    <text evidence="10">The sequence shown here is derived from an EMBL/GenBank/DDBJ whole genome shotgun (WGS) entry which is preliminary data.</text>
</comment>
<evidence type="ECO:0000313" key="10">
    <source>
        <dbReference type="EMBL" id="KON91752.1"/>
    </source>
</evidence>